<dbReference type="PRINTS" id="PR00412">
    <property type="entry name" value="EPOXHYDRLASE"/>
</dbReference>
<dbReference type="GO" id="GO:0016042">
    <property type="term" value="P:lipid catabolic process"/>
    <property type="evidence" value="ECO:0007669"/>
    <property type="project" value="UniProtKB-KW"/>
</dbReference>
<evidence type="ECO:0000313" key="4">
    <source>
        <dbReference type="EMBL" id="GEJ57586.1"/>
    </source>
</evidence>
<dbReference type="InterPro" id="IPR029058">
    <property type="entry name" value="AB_hydrolase_fold"/>
</dbReference>
<evidence type="ECO:0000259" key="3">
    <source>
        <dbReference type="Pfam" id="PF00561"/>
    </source>
</evidence>
<accession>A0A7I9VMF2</accession>
<reference evidence="5" key="1">
    <citation type="journal article" date="2020" name="Appl. Environ. Microbiol.">
        <title>Diazotrophic Anaeromyxobacter Isolates from Soils.</title>
        <authorList>
            <person name="Masuda Y."/>
            <person name="Yamanaka H."/>
            <person name="Xu Z.X."/>
            <person name="Shiratori Y."/>
            <person name="Aono T."/>
            <person name="Amachi S."/>
            <person name="Senoo K."/>
            <person name="Itoh H."/>
        </authorList>
    </citation>
    <scope>NUCLEOTIDE SEQUENCE [LARGE SCALE GENOMIC DNA]</scope>
    <source>
        <strain evidence="5">R267</strain>
    </source>
</reference>
<dbReference type="InterPro" id="IPR000639">
    <property type="entry name" value="Epox_hydrolase-like"/>
</dbReference>
<keyword evidence="5" id="KW-1185">Reference proteome</keyword>
<evidence type="ECO:0000256" key="2">
    <source>
        <dbReference type="ARBA" id="ARBA00023098"/>
    </source>
</evidence>
<evidence type="ECO:0000256" key="1">
    <source>
        <dbReference type="ARBA" id="ARBA00022963"/>
    </source>
</evidence>
<protein>
    <submittedName>
        <fullName evidence="4">Hydrolase</fullName>
    </submittedName>
</protein>
<dbReference type="InterPro" id="IPR000073">
    <property type="entry name" value="AB_hydrolase_1"/>
</dbReference>
<dbReference type="AlphaFoldDB" id="A0A7I9VMF2"/>
<dbReference type="EMBL" id="BJTG01000005">
    <property type="protein sequence ID" value="GEJ57586.1"/>
    <property type="molecule type" value="Genomic_DNA"/>
</dbReference>
<evidence type="ECO:0000313" key="5">
    <source>
        <dbReference type="Proteomes" id="UP000503640"/>
    </source>
</evidence>
<sequence>MIASTFFTSHLDRKNVGRRGRRARCTIAGQCADGDPYTFRLLPGSATPNANTGGALFATAAPRPSTFRPAPAVHFRDVEPSRLAALALLLAAAIWAHYAFWTWRLRAQPREDELLFGETRDGWRVALGRRRPKGPAARPVPVLLVHGIAANRLCLDFGVERWSLAAHLARAGFDCFALDLRGHGRSRPARRGAPRGWSFDDYLRQDIPAALDAIRAATGQDRVLWVGHSQGGLLGLAACAAYPERVAGLVALGAPVYWDVQDRLKLFARFGFLLAGRWNRFLARMLAPLSGYLHLPVSEIAINGRNVSRPVYRRVLANVVENISPGVVAQFARWISTDTFAAADGALDYRAALGRCRQPALFVAAEADRIAPPAVVVRAAAAWGGPSAVVRFGCAGGSSVQYGHTDLLLGVHAPEEVFPRIAAWLAEQAP</sequence>
<dbReference type="Pfam" id="PF00561">
    <property type="entry name" value="Abhydrolase_1"/>
    <property type="match status" value="1"/>
</dbReference>
<gene>
    <name evidence="4" type="ORF">AMYX_23270</name>
</gene>
<dbReference type="GO" id="GO:0016787">
    <property type="term" value="F:hydrolase activity"/>
    <property type="evidence" value="ECO:0007669"/>
    <property type="project" value="UniProtKB-KW"/>
</dbReference>
<dbReference type="PANTHER" id="PTHR11005">
    <property type="entry name" value="LYSOSOMAL ACID LIPASE-RELATED"/>
    <property type="match status" value="1"/>
</dbReference>
<name>A0A7I9VMF2_9BACT</name>
<proteinExistence type="predicted"/>
<comment type="caution">
    <text evidence="4">The sequence shown here is derived from an EMBL/GenBank/DDBJ whole genome shotgun (WGS) entry which is preliminary data.</text>
</comment>
<keyword evidence="2" id="KW-0443">Lipid metabolism</keyword>
<dbReference type="Gene3D" id="3.40.50.1820">
    <property type="entry name" value="alpha/beta hydrolase"/>
    <property type="match status" value="1"/>
</dbReference>
<keyword evidence="4" id="KW-0378">Hydrolase</keyword>
<keyword evidence="1" id="KW-0442">Lipid degradation</keyword>
<organism evidence="4 5">
    <name type="scientific">Anaeromyxobacter diazotrophicus</name>
    <dbReference type="NCBI Taxonomy" id="2590199"/>
    <lineage>
        <taxon>Bacteria</taxon>
        <taxon>Pseudomonadati</taxon>
        <taxon>Myxococcota</taxon>
        <taxon>Myxococcia</taxon>
        <taxon>Myxococcales</taxon>
        <taxon>Cystobacterineae</taxon>
        <taxon>Anaeromyxobacteraceae</taxon>
        <taxon>Anaeromyxobacter</taxon>
    </lineage>
</organism>
<feature type="domain" description="AB hydrolase-1" evidence="3">
    <location>
        <begin position="141"/>
        <end position="396"/>
    </location>
</feature>
<dbReference type="Proteomes" id="UP000503640">
    <property type="component" value="Unassembled WGS sequence"/>
</dbReference>
<dbReference type="SUPFAM" id="SSF53474">
    <property type="entry name" value="alpha/beta-Hydrolases"/>
    <property type="match status" value="1"/>
</dbReference>